<organism evidence="2 3">
    <name type="scientific">Geoanaerobacter pelophilus</name>
    <dbReference type="NCBI Taxonomy" id="60036"/>
    <lineage>
        <taxon>Bacteria</taxon>
        <taxon>Pseudomonadati</taxon>
        <taxon>Thermodesulfobacteriota</taxon>
        <taxon>Desulfuromonadia</taxon>
        <taxon>Geobacterales</taxon>
        <taxon>Geobacteraceae</taxon>
        <taxon>Geoanaerobacter</taxon>
    </lineage>
</organism>
<dbReference type="InterPro" id="IPR002818">
    <property type="entry name" value="DJ-1/PfpI"/>
</dbReference>
<comment type="caution">
    <text evidence="2">The sequence shown here is derived from an EMBL/GenBank/DDBJ whole genome shotgun (WGS) entry which is preliminary data.</text>
</comment>
<dbReference type="CDD" id="cd03133">
    <property type="entry name" value="GATase1_ES1"/>
    <property type="match status" value="1"/>
</dbReference>
<dbReference type="PIRSF" id="PIRSF006320">
    <property type="entry name" value="Elb2"/>
    <property type="match status" value="1"/>
</dbReference>
<keyword evidence="3" id="KW-1185">Reference proteome</keyword>
<reference evidence="3" key="1">
    <citation type="submission" date="2017-05" db="EMBL/GenBank/DDBJ databases">
        <title>Draft genome sequence of Geobacter pelophilus, a iron(III)-reducing bacteria.</title>
        <authorList>
            <person name="Aoyagi T."/>
            <person name="Koike H."/>
            <person name="Morita T."/>
            <person name="Sato Y."/>
            <person name="Habe H."/>
            <person name="Hori T."/>
        </authorList>
    </citation>
    <scope>NUCLEOTIDE SEQUENCE [LARGE SCALE GENOMIC DNA]</scope>
    <source>
        <strain evidence="3">Drf2</strain>
    </source>
</reference>
<gene>
    <name evidence="2" type="ORF">GPEL0_01f3755</name>
</gene>
<dbReference type="PANTHER" id="PTHR10224:SF12">
    <property type="entry name" value="GLYOXALASE ELBB"/>
    <property type="match status" value="1"/>
</dbReference>
<feature type="domain" description="DJ-1/PfpI" evidence="1">
    <location>
        <begin position="87"/>
        <end position="152"/>
    </location>
</feature>
<proteinExistence type="predicted"/>
<dbReference type="InterPro" id="IPR029062">
    <property type="entry name" value="Class_I_gatase-like"/>
</dbReference>
<dbReference type="PANTHER" id="PTHR10224">
    <property type="entry name" value="ES1 PROTEIN HOMOLOG, MITOCHONDRIAL"/>
    <property type="match status" value="1"/>
</dbReference>
<dbReference type="SUPFAM" id="SSF52317">
    <property type="entry name" value="Class I glutamine amidotransferase-like"/>
    <property type="match status" value="1"/>
</dbReference>
<dbReference type="InterPro" id="IPR026041">
    <property type="entry name" value="ElbB"/>
</dbReference>
<dbReference type="EMBL" id="BDQG01000001">
    <property type="protein sequence ID" value="GAW67750.1"/>
    <property type="molecule type" value="Genomic_DNA"/>
</dbReference>
<name>A0ABQ0MKZ4_9BACT</name>
<evidence type="ECO:0000313" key="3">
    <source>
        <dbReference type="Proteomes" id="UP000194153"/>
    </source>
</evidence>
<dbReference type="Gene3D" id="3.40.50.880">
    <property type="match status" value="1"/>
</dbReference>
<sequence length="228" mass="23631">MKSTRQEVAGMKKIGVVLSGCGVRDGSEIHEAVLTLLAIDRSGAKAVCFAPDIDCDEVNHLTMQETGAKRKVLVESARIARGEVSDIRNAKASELDAVVFPGGFGAAKNLCSFGQKGADGVVQPDVLRLVKEMAAAKKPICAICIAPSVVALALGKELSPRLTIGNDPGTAGAISATGSKHVDCAADDIVVDREHLIVSTPAYMLAGSISEAARGIEKAVQATLELVK</sequence>
<evidence type="ECO:0000313" key="2">
    <source>
        <dbReference type="EMBL" id="GAW67750.1"/>
    </source>
</evidence>
<dbReference type="NCBIfam" id="NF008747">
    <property type="entry name" value="PRK11780.1"/>
    <property type="match status" value="1"/>
</dbReference>
<dbReference type="Pfam" id="PF01965">
    <property type="entry name" value="DJ-1_PfpI"/>
    <property type="match status" value="1"/>
</dbReference>
<accession>A0ABQ0MKZ4</accession>
<protein>
    <submittedName>
        <fullName evidence="2">Isoprenoid biosynthesis protein</fullName>
    </submittedName>
</protein>
<evidence type="ECO:0000259" key="1">
    <source>
        <dbReference type="Pfam" id="PF01965"/>
    </source>
</evidence>
<dbReference type="Proteomes" id="UP000194153">
    <property type="component" value="Unassembled WGS sequence"/>
</dbReference>